<evidence type="ECO:0000313" key="1">
    <source>
        <dbReference type="EMBL" id="CAG8660090.1"/>
    </source>
</evidence>
<feature type="non-terminal residue" evidence="1">
    <location>
        <position position="60"/>
    </location>
</feature>
<accession>A0ACA9NK14</accession>
<reference evidence="1" key="1">
    <citation type="submission" date="2021-06" db="EMBL/GenBank/DDBJ databases">
        <authorList>
            <person name="Kallberg Y."/>
            <person name="Tangrot J."/>
            <person name="Rosling A."/>
        </authorList>
    </citation>
    <scope>NUCLEOTIDE SEQUENCE</scope>
    <source>
        <strain evidence="1">CL356</strain>
    </source>
</reference>
<organism evidence="1 2">
    <name type="scientific">Acaulospora colombiana</name>
    <dbReference type="NCBI Taxonomy" id="27376"/>
    <lineage>
        <taxon>Eukaryota</taxon>
        <taxon>Fungi</taxon>
        <taxon>Fungi incertae sedis</taxon>
        <taxon>Mucoromycota</taxon>
        <taxon>Glomeromycotina</taxon>
        <taxon>Glomeromycetes</taxon>
        <taxon>Diversisporales</taxon>
        <taxon>Acaulosporaceae</taxon>
        <taxon>Acaulospora</taxon>
    </lineage>
</organism>
<dbReference type="Proteomes" id="UP000789525">
    <property type="component" value="Unassembled WGS sequence"/>
</dbReference>
<comment type="caution">
    <text evidence="1">The sequence shown here is derived from an EMBL/GenBank/DDBJ whole genome shotgun (WGS) entry which is preliminary data.</text>
</comment>
<dbReference type="EMBL" id="CAJVPT010022456">
    <property type="protein sequence ID" value="CAG8660090.1"/>
    <property type="molecule type" value="Genomic_DNA"/>
</dbReference>
<protein>
    <submittedName>
        <fullName evidence="1">16060_t:CDS:1</fullName>
    </submittedName>
</protein>
<sequence length="60" mass="6758">MKRKYLVALDGSENAEYALSWSLENLVNLKEDELLILSVGLLNEGTPYEYTAATSKYSNQ</sequence>
<name>A0ACA9NK14_9GLOM</name>
<gene>
    <name evidence="1" type="ORF">ACOLOM_LOCUS8558</name>
</gene>
<evidence type="ECO:0000313" key="2">
    <source>
        <dbReference type="Proteomes" id="UP000789525"/>
    </source>
</evidence>
<proteinExistence type="predicted"/>
<keyword evidence="2" id="KW-1185">Reference proteome</keyword>